<sequence length="366" mass="39741">MSDRRVRLVGPAGPDSGGIARYIDAQREHLGDRVDFTVYDVAVDTGSGDRRQFFAALLAAFLDVLLFPLRTRDDVDLAHVHTSHRRSFYQSAPYVLYAAHVRDTPVVLHVHGSSFDTFVAEAPLPLRVFQRAVFGVCERVVVLSPHWADVVGQRVPEERVVVLPNAVDADAYRSDPGADPPRLAFVSNHVERKGIDAFVDAVDTLLEEAATDGRRDDPPFRVDVAGSGPRAHRAEALADRHAAVEYHGYVSDARKRELLSDASVYALPTAAEGLPIAVLEAMAGGNAVVSTPVGAIPSVVDDENGARVTPGDADELAAALGALVESPDRTRELGAESRRRVETRYDWETVGDRLVDLYHEVGRSSA</sequence>
<keyword evidence="1 4" id="KW-0328">Glycosyltransferase</keyword>
<comment type="caution">
    <text evidence="4">The sequence shown here is derived from an EMBL/GenBank/DDBJ whole genome shotgun (WGS) entry which is preliminary data.</text>
</comment>
<dbReference type="Gene3D" id="3.40.50.2000">
    <property type="entry name" value="Glycogen Phosphorylase B"/>
    <property type="match status" value="2"/>
</dbReference>
<dbReference type="EC" id="2.4.-.-" evidence="4"/>
<dbReference type="CDD" id="cd03801">
    <property type="entry name" value="GT4_PimA-like"/>
    <property type="match status" value="1"/>
</dbReference>
<gene>
    <name evidence="4" type="ORF">ACFQJ9_05480</name>
</gene>
<name>A0ABD5Z122_9EURY</name>
<evidence type="ECO:0000259" key="3">
    <source>
        <dbReference type="Pfam" id="PF13439"/>
    </source>
</evidence>
<proteinExistence type="predicted"/>
<evidence type="ECO:0000256" key="2">
    <source>
        <dbReference type="ARBA" id="ARBA00022679"/>
    </source>
</evidence>
<dbReference type="SUPFAM" id="SSF53756">
    <property type="entry name" value="UDP-Glycosyltransferase/glycogen phosphorylase"/>
    <property type="match status" value="1"/>
</dbReference>
<dbReference type="PANTHER" id="PTHR12526">
    <property type="entry name" value="GLYCOSYLTRANSFERASE"/>
    <property type="match status" value="1"/>
</dbReference>
<protein>
    <submittedName>
        <fullName evidence="4">Glycosyltransferase family 4 protein</fullName>
        <ecNumber evidence="4">2.4.-.-</ecNumber>
    </submittedName>
</protein>
<dbReference type="InterPro" id="IPR028098">
    <property type="entry name" value="Glyco_trans_4-like_N"/>
</dbReference>
<keyword evidence="2 4" id="KW-0808">Transferase</keyword>
<dbReference type="AlphaFoldDB" id="A0ABD5Z122"/>
<dbReference type="RefSeq" id="WP_279528832.1">
    <property type="nucleotide sequence ID" value="NZ_CP122312.1"/>
</dbReference>
<dbReference type="Proteomes" id="UP001596447">
    <property type="component" value="Unassembled WGS sequence"/>
</dbReference>
<dbReference type="Pfam" id="PF13692">
    <property type="entry name" value="Glyco_trans_1_4"/>
    <property type="match status" value="1"/>
</dbReference>
<keyword evidence="5" id="KW-1185">Reference proteome</keyword>
<feature type="domain" description="Glycosyltransferase subfamily 4-like N-terminal" evidence="3">
    <location>
        <begin position="17"/>
        <end position="170"/>
    </location>
</feature>
<organism evidence="4 5">
    <name type="scientific">Halospeciosus flavus</name>
    <dbReference type="NCBI Taxonomy" id="3032283"/>
    <lineage>
        <taxon>Archaea</taxon>
        <taxon>Methanobacteriati</taxon>
        <taxon>Methanobacteriota</taxon>
        <taxon>Stenosarchaea group</taxon>
        <taxon>Halobacteria</taxon>
        <taxon>Halobacteriales</taxon>
        <taxon>Halobacteriaceae</taxon>
        <taxon>Halospeciosus</taxon>
    </lineage>
</organism>
<dbReference type="GO" id="GO:0016757">
    <property type="term" value="F:glycosyltransferase activity"/>
    <property type="evidence" value="ECO:0007669"/>
    <property type="project" value="UniProtKB-KW"/>
</dbReference>
<evidence type="ECO:0000256" key="1">
    <source>
        <dbReference type="ARBA" id="ARBA00022676"/>
    </source>
</evidence>
<reference evidence="4 5" key="1">
    <citation type="journal article" date="2019" name="Int. J. Syst. Evol. Microbiol.">
        <title>The Global Catalogue of Microorganisms (GCM) 10K type strain sequencing project: providing services to taxonomists for standard genome sequencing and annotation.</title>
        <authorList>
            <consortium name="The Broad Institute Genomics Platform"/>
            <consortium name="The Broad Institute Genome Sequencing Center for Infectious Disease"/>
            <person name="Wu L."/>
            <person name="Ma J."/>
        </authorList>
    </citation>
    <scope>NUCLEOTIDE SEQUENCE [LARGE SCALE GENOMIC DNA]</scope>
    <source>
        <strain evidence="4 5">XZGYJ-43</strain>
    </source>
</reference>
<accession>A0ABD5Z122</accession>
<dbReference type="EMBL" id="JBHTAR010000011">
    <property type="protein sequence ID" value="MFC7198877.1"/>
    <property type="molecule type" value="Genomic_DNA"/>
</dbReference>
<evidence type="ECO:0000313" key="4">
    <source>
        <dbReference type="EMBL" id="MFC7198877.1"/>
    </source>
</evidence>
<evidence type="ECO:0000313" key="5">
    <source>
        <dbReference type="Proteomes" id="UP001596447"/>
    </source>
</evidence>
<dbReference type="PANTHER" id="PTHR12526:SF510">
    <property type="entry name" value="D-INOSITOL 3-PHOSPHATE GLYCOSYLTRANSFERASE"/>
    <property type="match status" value="1"/>
</dbReference>
<dbReference type="Pfam" id="PF13439">
    <property type="entry name" value="Glyco_transf_4"/>
    <property type="match status" value="1"/>
</dbReference>